<sequence>MNQDRAENLYYFLREQNTPQAEINTVIERLFDTHGIDLRKLDLHYRMSRGYSPNRFDINTYGGAGSRTMNQTRQMQRTER</sequence>
<reference evidence="2 3" key="1">
    <citation type="submission" date="2016-10" db="EMBL/GenBank/DDBJ databases">
        <authorList>
            <person name="de Groot N.N."/>
        </authorList>
    </citation>
    <scope>NUCLEOTIDE SEQUENCE [LARGE SCALE GENOMIC DNA]</scope>
    <source>
        <strain evidence="2 3">DSM 15893</strain>
    </source>
</reference>
<dbReference type="RefSeq" id="WP_017011439.1">
    <property type="nucleotide sequence ID" value="NZ_FOWR01000001.1"/>
</dbReference>
<proteinExistence type="predicted"/>
<accession>A0A1I5J8D7</accession>
<gene>
    <name evidence="2" type="ORF">SAMN03084138_00034</name>
</gene>
<protein>
    <submittedName>
        <fullName evidence="2">Uncharacterized protein</fullName>
    </submittedName>
</protein>
<feature type="region of interest" description="Disordered" evidence="1">
    <location>
        <begin position="58"/>
        <end position="80"/>
    </location>
</feature>
<dbReference type="GeneID" id="35873543"/>
<evidence type="ECO:0000313" key="3">
    <source>
        <dbReference type="Proteomes" id="UP000182692"/>
    </source>
</evidence>
<name>A0A1I5J8D7_9GAMM</name>
<evidence type="ECO:0000313" key="2">
    <source>
        <dbReference type="EMBL" id="SFO69002.1"/>
    </source>
</evidence>
<dbReference type="Proteomes" id="UP000182692">
    <property type="component" value="Unassembled WGS sequence"/>
</dbReference>
<evidence type="ECO:0000256" key="1">
    <source>
        <dbReference type="SAM" id="MobiDB-lite"/>
    </source>
</evidence>
<dbReference type="OrthoDB" id="5819175at2"/>
<organism evidence="2 3">
    <name type="scientific">Enterovibrio norvegicus DSM 15893</name>
    <dbReference type="NCBI Taxonomy" id="1121869"/>
    <lineage>
        <taxon>Bacteria</taxon>
        <taxon>Pseudomonadati</taxon>
        <taxon>Pseudomonadota</taxon>
        <taxon>Gammaproteobacteria</taxon>
        <taxon>Vibrionales</taxon>
        <taxon>Vibrionaceae</taxon>
        <taxon>Enterovibrio</taxon>
    </lineage>
</organism>
<feature type="compositionally biased region" description="Polar residues" evidence="1">
    <location>
        <begin position="67"/>
        <end position="80"/>
    </location>
</feature>
<dbReference type="AlphaFoldDB" id="A0A1I5J8D7"/>
<dbReference type="EMBL" id="FOWR01000001">
    <property type="protein sequence ID" value="SFO69002.1"/>
    <property type="molecule type" value="Genomic_DNA"/>
</dbReference>